<feature type="domain" description="Flavodoxin-like" evidence="16">
    <location>
        <begin position="814"/>
        <end position="950"/>
    </location>
</feature>
<dbReference type="Pfam" id="PF00175">
    <property type="entry name" value="NAD_binding_1"/>
    <property type="match status" value="1"/>
</dbReference>
<dbReference type="Gene3D" id="3.40.228.10">
    <property type="entry name" value="Dimethylsulfoxide Reductase, domain 2"/>
    <property type="match status" value="1"/>
</dbReference>
<name>A0ABP9H5U7_9ACTN</name>
<dbReference type="SUPFAM" id="SSF63380">
    <property type="entry name" value="Riboflavin synthase domain-like"/>
    <property type="match status" value="1"/>
</dbReference>
<dbReference type="PRINTS" id="PR00369">
    <property type="entry name" value="FLAVODOXIN"/>
</dbReference>
<dbReference type="EMBL" id="BAABHS010000006">
    <property type="protein sequence ID" value="GAA4957668.1"/>
    <property type="molecule type" value="Genomic_DNA"/>
</dbReference>
<reference evidence="19" key="1">
    <citation type="journal article" date="2019" name="Int. J. Syst. Evol. Microbiol.">
        <title>The Global Catalogue of Microorganisms (GCM) 10K type strain sequencing project: providing services to taxonomists for standard genome sequencing and annotation.</title>
        <authorList>
            <consortium name="The Broad Institute Genomics Platform"/>
            <consortium name="The Broad Institute Genome Sequencing Center for Infectious Disease"/>
            <person name="Wu L."/>
            <person name="Ma J."/>
        </authorList>
    </citation>
    <scope>NUCLEOTIDE SEQUENCE [LARGE SCALE GENOMIC DNA]</scope>
    <source>
        <strain evidence="19">JCM 17986</strain>
    </source>
</reference>
<dbReference type="CDD" id="cd06199">
    <property type="entry name" value="SiR"/>
    <property type="match status" value="1"/>
</dbReference>
<evidence type="ECO:0000256" key="10">
    <source>
        <dbReference type="ARBA" id="ARBA00022857"/>
    </source>
</evidence>
<accession>A0ABP9H5U7</accession>
<dbReference type="PROSITE" id="PS51384">
    <property type="entry name" value="FAD_FR"/>
    <property type="match status" value="1"/>
</dbReference>
<evidence type="ECO:0000256" key="4">
    <source>
        <dbReference type="ARBA" id="ARBA00001974"/>
    </source>
</evidence>
<comment type="cofactor">
    <cofactor evidence="2">
        <name>Mo-bis(molybdopterin guanine dinucleotide)</name>
        <dbReference type="ChEBI" id="CHEBI:60539"/>
    </cofactor>
</comment>
<dbReference type="Gene3D" id="3.40.50.80">
    <property type="entry name" value="Nucleotide-binding domain of ferredoxin-NADP reductase (FNR) module"/>
    <property type="match status" value="1"/>
</dbReference>
<keyword evidence="14" id="KW-0534">Nitrate assimilation</keyword>
<dbReference type="Gene3D" id="2.40.40.20">
    <property type="match status" value="1"/>
</dbReference>
<comment type="caution">
    <text evidence="18">The sequence shown here is derived from an EMBL/GenBank/DDBJ whole genome shotgun (WGS) entry which is preliminary data.</text>
</comment>
<evidence type="ECO:0000256" key="15">
    <source>
        <dbReference type="SAM" id="MobiDB-lite"/>
    </source>
</evidence>
<dbReference type="CDD" id="cd02754">
    <property type="entry name" value="MopB_Nitrate-R-NapA-like"/>
    <property type="match status" value="1"/>
</dbReference>
<feature type="compositionally biased region" description="Low complexity" evidence="15">
    <location>
        <begin position="957"/>
        <end position="973"/>
    </location>
</feature>
<dbReference type="Pfam" id="PF01568">
    <property type="entry name" value="Molydop_binding"/>
    <property type="match status" value="1"/>
</dbReference>
<evidence type="ECO:0000256" key="8">
    <source>
        <dbReference type="ARBA" id="ARBA00022723"/>
    </source>
</evidence>
<evidence type="ECO:0000256" key="3">
    <source>
        <dbReference type="ARBA" id="ARBA00001966"/>
    </source>
</evidence>
<keyword evidence="13" id="KW-0411">Iron-sulfur</keyword>
<sequence>MVLDIGAGPDGRRVVRKASGDKAHPANAGRLCTKGATTADMLAAPGRLSTALVRAERGAEAVAADVDAAIEEAARRFRAVVDEHGPDAFALYVSGQMSLEAQYLANKLAKGFVGTNQIESNSRLCMASAGTGYKLSLGADGPPGSYDDFAKADVFLVIGSNMADCHPILFLRMMERVKAGAKLIVVDPRRTATADKADLFLQIKPGADLALLNGLLRLLVENGRTDPEFIAAHTEGWEAMPEFLADYPPAVVAGLTGIPEDAVRTAAEWIGEAAEWMSCWTMGLNQSTHGTWNTNALVNLHLATGAICRPGSGPFSLTGQPNAMGGREMGYMGPGLPGQRSVLAAEDRAFTEELWGISPGTLREDGVGKGTVEMFERMAEGRIKACWIICTNPVASVANRKTVIAGLEAAEFVVAQDVFADTETNGYADVVLPGALWTETEGVLINSERSLTLARPGVDPPGEATADWRIIARIAQAMGYTEAFAYESAEDVFEEIKRAYNPKTGWDLRGITYDRLRETPVQWPAAPGGPARNPIRYLDESGRPVFPTAAGRAVFFPRPHVPAKEMPDDDYPFVLNTGRLPHQWHTLTKTGRVGKLNRLDPAPFVEIHPDDARALGLADGDPVEVASRRGKAVLPAVVTERVRPGCCFAPFHWNDLYGEYLSVNAVTNDAVDPLSFQPEFKVCAVTLAKSAVPVAVAPPGHGASEPHVLPLLEPVPAGGPRGGDGTALAGLLGIPPQAPPVFDADERRYLAGFLTGLDSGPPGVPVLPAGAPLRPEHALWVDGLLAGWFSRQATAAPPRPEHPAGDVPPAKPAVAVLWASQTGNAEEFAKLAAQRLTAAGHEVTLLDMDGADPASLPAADALLITSTFGDGDAPDNGTGFWDALAAATGSLDHLRYAVLAFGDSSYDDFCGHGRRLDHRLEELGATRLLPRTDCEPEFDAPAAAWLDDVLAALGTTAAGTGSAPSPSAAAAPGTGRGRSSERHAHEPAELVGNRLLSLPGAAKEVRQFTFDLTGTPLAYQAGDALGIRPANSPALVAEWLALTGIDAAVPVDLDGVGTLAFGEALHRHLDITRTGTDLLRFFADRTGDRLLRKLLRHDNKGELAQWGWGRQAADVLAEYPVRASAQEWADVLTRLRSRLYSISSSPRTDPALVSLTVSVVRYENSRGRARTGVCSAFLADAEPGTRIPVAVQPSPHFRPPADPATPMVMIGPGTGVAPFLGFLDDRRAQGHRAPNWLFFGEQHEATDFYYRDELDALRRDGTLHRLDTAFSRDQRNKVYVQDRMREHGRRLWAWLEDGAHFYVCGDASRMAKDVDAALRDIVATHGGLDDQAAGAYVKRLATDKRYVRDVY</sequence>
<dbReference type="PANTHER" id="PTHR43105">
    <property type="entry name" value="RESPIRATORY NITRATE REDUCTASE"/>
    <property type="match status" value="1"/>
</dbReference>
<dbReference type="CDD" id="cd02791">
    <property type="entry name" value="MopB_CT_Nitrate-R-NapA-like"/>
    <property type="match status" value="1"/>
</dbReference>
<evidence type="ECO:0000256" key="2">
    <source>
        <dbReference type="ARBA" id="ARBA00001942"/>
    </source>
</evidence>
<dbReference type="InterPro" id="IPR017938">
    <property type="entry name" value="Riboflavin_synthase-like_b-brl"/>
</dbReference>
<dbReference type="PROSITE" id="PS50902">
    <property type="entry name" value="FLAVODOXIN_LIKE"/>
    <property type="match status" value="1"/>
</dbReference>
<keyword evidence="12" id="KW-0408">Iron</keyword>
<dbReference type="Gene3D" id="2.40.30.10">
    <property type="entry name" value="Translation factors"/>
    <property type="match status" value="1"/>
</dbReference>
<keyword evidence="9" id="KW-0274">FAD</keyword>
<dbReference type="RefSeq" id="WP_425584898.1">
    <property type="nucleotide sequence ID" value="NZ_BAABHS010000006.1"/>
</dbReference>
<dbReference type="Pfam" id="PF00258">
    <property type="entry name" value="Flavodoxin_1"/>
    <property type="match status" value="1"/>
</dbReference>
<keyword evidence="8" id="KW-0479">Metal-binding</keyword>
<dbReference type="InterPro" id="IPR006657">
    <property type="entry name" value="MoPterin_dinucl-bd_dom"/>
</dbReference>
<evidence type="ECO:0000256" key="6">
    <source>
        <dbReference type="ARBA" id="ARBA00022630"/>
    </source>
</evidence>
<comment type="similarity">
    <text evidence="5">Belongs to the prokaryotic molybdopterin-containing oxidoreductase family. NasA/NapA/NarB subfamily.</text>
</comment>
<dbReference type="InterPro" id="IPR050123">
    <property type="entry name" value="Prok_molybdopt-oxidoreductase"/>
</dbReference>
<dbReference type="InterPro" id="IPR029039">
    <property type="entry name" value="Flavoprotein-like_sf"/>
</dbReference>
<proteinExistence type="inferred from homology"/>
<dbReference type="Gene3D" id="1.20.990.10">
    <property type="entry name" value="NADPH-cytochrome p450 Reductase, Chain A, domain 3"/>
    <property type="match status" value="1"/>
</dbReference>
<evidence type="ECO:0000256" key="7">
    <source>
        <dbReference type="ARBA" id="ARBA00022643"/>
    </source>
</evidence>
<keyword evidence="11" id="KW-0560">Oxidoreductase</keyword>
<evidence type="ECO:0000256" key="11">
    <source>
        <dbReference type="ARBA" id="ARBA00023002"/>
    </source>
</evidence>
<evidence type="ECO:0000313" key="18">
    <source>
        <dbReference type="EMBL" id="GAA4957668.1"/>
    </source>
</evidence>
<dbReference type="Gene3D" id="3.40.50.360">
    <property type="match status" value="1"/>
</dbReference>
<dbReference type="InterPro" id="IPR008254">
    <property type="entry name" value="Flavodoxin/NO_synth"/>
</dbReference>
<keyword evidence="19" id="KW-1185">Reference proteome</keyword>
<protein>
    <submittedName>
        <fullName evidence="18">Bifunctional nitrate reductase/sulfite reductase flavoprotein subunit alpha</fullName>
    </submittedName>
</protein>
<organism evidence="18 19">
    <name type="scientific">Yinghuangia aomiensis</name>
    <dbReference type="NCBI Taxonomy" id="676205"/>
    <lineage>
        <taxon>Bacteria</taxon>
        <taxon>Bacillati</taxon>
        <taxon>Actinomycetota</taxon>
        <taxon>Actinomycetes</taxon>
        <taxon>Kitasatosporales</taxon>
        <taxon>Streptomycetaceae</taxon>
        <taxon>Yinghuangia</taxon>
    </lineage>
</organism>
<comment type="cofactor">
    <cofactor evidence="1">
        <name>FMN</name>
        <dbReference type="ChEBI" id="CHEBI:58210"/>
    </cofactor>
</comment>
<evidence type="ECO:0000313" key="19">
    <source>
        <dbReference type="Proteomes" id="UP001500466"/>
    </source>
</evidence>
<keyword evidence="7" id="KW-0288">FMN</keyword>
<dbReference type="SUPFAM" id="SSF53706">
    <property type="entry name" value="Formate dehydrogenase/DMSO reductase, domains 1-3"/>
    <property type="match status" value="1"/>
</dbReference>
<dbReference type="Pfam" id="PF00667">
    <property type="entry name" value="FAD_binding_1"/>
    <property type="match status" value="1"/>
</dbReference>
<feature type="region of interest" description="Disordered" evidence="15">
    <location>
        <begin position="957"/>
        <end position="985"/>
    </location>
</feature>
<dbReference type="Proteomes" id="UP001500466">
    <property type="component" value="Unassembled WGS sequence"/>
</dbReference>
<gene>
    <name evidence="18" type="ORF">GCM10023205_20100</name>
</gene>
<evidence type="ECO:0000259" key="16">
    <source>
        <dbReference type="PROSITE" id="PS50902"/>
    </source>
</evidence>
<evidence type="ECO:0000256" key="9">
    <source>
        <dbReference type="ARBA" id="ARBA00022827"/>
    </source>
</evidence>
<dbReference type="InterPro" id="IPR009010">
    <property type="entry name" value="Asp_de-COase-like_dom_sf"/>
</dbReference>
<dbReference type="PANTHER" id="PTHR43105:SF9">
    <property type="entry name" value="NADPH-FE(3+) OXIDOREDUCTASE SUBUNIT ALPHA"/>
    <property type="match status" value="1"/>
</dbReference>
<dbReference type="InterPro" id="IPR023173">
    <property type="entry name" value="NADPH_Cyt_P450_Rdtase_alpha"/>
</dbReference>
<keyword evidence="6" id="KW-0285">Flavoprotein</keyword>
<evidence type="ECO:0000256" key="13">
    <source>
        <dbReference type="ARBA" id="ARBA00023014"/>
    </source>
</evidence>
<dbReference type="InterPro" id="IPR041957">
    <property type="entry name" value="CT_Nitrate-R-NapA-like"/>
</dbReference>
<evidence type="ECO:0000256" key="12">
    <source>
        <dbReference type="ARBA" id="ARBA00023004"/>
    </source>
</evidence>
<dbReference type="InterPro" id="IPR003097">
    <property type="entry name" value="CysJ-like_FAD-binding"/>
</dbReference>
<feature type="domain" description="FAD-binding FR-type" evidence="17">
    <location>
        <begin position="983"/>
        <end position="1200"/>
    </location>
</feature>
<dbReference type="InterPro" id="IPR001433">
    <property type="entry name" value="OxRdtase_FAD/NAD-bd"/>
</dbReference>
<dbReference type="InterPro" id="IPR039261">
    <property type="entry name" value="FNR_nucleotide-bd"/>
</dbReference>
<evidence type="ECO:0000256" key="14">
    <source>
        <dbReference type="ARBA" id="ARBA00023063"/>
    </source>
</evidence>
<comment type="cofactor">
    <cofactor evidence="3">
        <name>[4Fe-4S] cluster</name>
        <dbReference type="ChEBI" id="CHEBI:49883"/>
    </cofactor>
</comment>
<dbReference type="SUPFAM" id="SSF50692">
    <property type="entry name" value="ADC-like"/>
    <property type="match status" value="1"/>
</dbReference>
<dbReference type="PRINTS" id="PR00371">
    <property type="entry name" value="FPNCR"/>
</dbReference>
<dbReference type="Gene3D" id="3.40.50.740">
    <property type="match status" value="1"/>
</dbReference>
<evidence type="ECO:0000256" key="5">
    <source>
        <dbReference type="ARBA" id="ARBA00008747"/>
    </source>
</evidence>
<dbReference type="Gene3D" id="2.20.25.90">
    <property type="entry name" value="ADC-like domains"/>
    <property type="match status" value="1"/>
</dbReference>
<dbReference type="SUPFAM" id="SSF52343">
    <property type="entry name" value="Ferredoxin reductase-like, C-terminal NADP-linked domain"/>
    <property type="match status" value="1"/>
</dbReference>
<dbReference type="Pfam" id="PF00384">
    <property type="entry name" value="Molybdopterin"/>
    <property type="match status" value="1"/>
</dbReference>
<evidence type="ECO:0000256" key="1">
    <source>
        <dbReference type="ARBA" id="ARBA00001917"/>
    </source>
</evidence>
<dbReference type="InterPro" id="IPR001709">
    <property type="entry name" value="Flavoprot_Pyr_Nucl_cyt_Rdtase"/>
</dbReference>
<dbReference type="SUPFAM" id="SSF52218">
    <property type="entry name" value="Flavoproteins"/>
    <property type="match status" value="1"/>
</dbReference>
<evidence type="ECO:0000259" key="17">
    <source>
        <dbReference type="PROSITE" id="PS51384"/>
    </source>
</evidence>
<dbReference type="InterPro" id="IPR001094">
    <property type="entry name" value="Flavdoxin-like"/>
</dbReference>
<dbReference type="InterPro" id="IPR017927">
    <property type="entry name" value="FAD-bd_FR_type"/>
</dbReference>
<dbReference type="InterPro" id="IPR006656">
    <property type="entry name" value="Mopterin_OxRdtase"/>
</dbReference>
<comment type="cofactor">
    <cofactor evidence="4">
        <name>FAD</name>
        <dbReference type="ChEBI" id="CHEBI:57692"/>
    </cofactor>
</comment>
<keyword evidence="10" id="KW-0521">NADP</keyword>